<reference evidence="3 4" key="1">
    <citation type="journal article" date="2016" name="Genome Biol. Evol.">
        <title>Comparative Genomic Analyses of the Moraxella catarrhalis Serosensitive and Seroresistant Lineages Demonstrate Their Independent Evolution.</title>
        <authorList>
            <person name="Earl J.P."/>
            <person name="de Vries S.P."/>
            <person name="Ahmed A."/>
            <person name="Powell E."/>
            <person name="Schultz M.P."/>
            <person name="Hermans P.W."/>
            <person name="Hill D.J."/>
            <person name="Zhou Z."/>
            <person name="Constantinidou C.I."/>
            <person name="Hu F.Z."/>
            <person name="Bootsma H.J."/>
            <person name="Ehrlich G.D."/>
        </authorList>
    </citation>
    <scope>NUCLEOTIDE SEQUENCE [LARGE SCALE GENOMIC DNA]</scope>
    <source>
        <strain evidence="3 4">Z7574</strain>
    </source>
</reference>
<dbReference type="InterPro" id="IPR011801">
    <property type="entry name" value="Swm_rep_I_cyn"/>
</dbReference>
<dbReference type="NCBIfam" id="TIGR02059">
    <property type="entry name" value="swm_rep_I"/>
    <property type="match status" value="1"/>
</dbReference>
<dbReference type="Gene3D" id="2.60.40.1220">
    <property type="match status" value="1"/>
</dbReference>
<feature type="region of interest" description="Disordered" evidence="2">
    <location>
        <begin position="347"/>
        <end position="415"/>
    </location>
</feature>
<dbReference type="EMBL" id="LXHE01000002">
    <property type="protein sequence ID" value="OAV01707.1"/>
    <property type="molecule type" value="Genomic_DNA"/>
</dbReference>
<dbReference type="Pfam" id="PF13753">
    <property type="entry name" value="SWM_repeat"/>
    <property type="match status" value="1"/>
</dbReference>
<keyword evidence="1" id="KW-0732">Signal</keyword>
<evidence type="ECO:0000313" key="4">
    <source>
        <dbReference type="Proteomes" id="UP000078446"/>
    </source>
</evidence>
<dbReference type="Gene3D" id="2.60.40.10">
    <property type="entry name" value="Immunoglobulins"/>
    <property type="match status" value="1"/>
</dbReference>
<evidence type="ECO:0000256" key="1">
    <source>
        <dbReference type="ARBA" id="ARBA00022729"/>
    </source>
</evidence>
<gene>
    <name evidence="3" type="ORF">AO382_0073</name>
</gene>
<dbReference type="InterPro" id="IPR013783">
    <property type="entry name" value="Ig-like_fold"/>
</dbReference>
<feature type="compositionally biased region" description="Polar residues" evidence="2">
    <location>
        <begin position="379"/>
        <end position="390"/>
    </location>
</feature>
<evidence type="ECO:0000256" key="2">
    <source>
        <dbReference type="SAM" id="MobiDB-lite"/>
    </source>
</evidence>
<dbReference type="Proteomes" id="UP000078446">
    <property type="component" value="Unassembled WGS sequence"/>
</dbReference>
<sequence>MSNIVLKTHSTTKTVGQIALTQGVATKVKAQKGVNYELVDQQTGRAPDHIITKRVGKDLHISLDKDGQSDDLIIEDYYDHGDAALIGLAEDGQYYYYIPDTGEAVDYVTQLVTGDVEGQALGGGAVSTPWWIGATETKAAIWPWLTGGLLAAGAVGIVAASVDGVADSLEKDTTFTPKTGANDITITVAGDDVVNKAEADKATVPVAVKVAPKDGETVTGVKVTINNKEYPAEKAANGDYVAQVTPADIKADQDKHADAKVTLSKDGKTGTVTDKEAYTVDTDAPKVKGTPAVDGAGTTLTVTFDEPLDAANPPAKENFKVKVGDKTVTPTNVTVEGDKVKLTLPEPAKQGDTVKVSYNDPSTANDPKAVQDKAGNDAASFTDTDVTNGSKVAPADTTPPTASISVTGDKGKTTVAAPNDKTIEAAATTEDDNPNTGLTYTVTLDKPADSEKKVKVKLSGAADADDIQNITGVGGATVTHNKTDNTVTVTIPKGESSAGFLLNPKLEPLNNNQYNYGGQESVVATVQQGAGYKVDGNKGSATGIILDGHPVALRQLDGDLTLYYGLQKDLAATDKDHSHTVAVDTHDNPVQSPILMTDFADRLYVGYFSDGTPTKFNGNIANSQDYGPANATTDNKPSITTVDMGAGNDLLWVRGDQLQATRVYLGEGNDTYTLGGRIFSSLNEPQTSANIFAEAGNDTVEIGGAVSQANIYMGSGSDILTIKGNLAFTNVIDMGSGQGIDTDLYQPTYKANGKSLGNDNNTDKPSDVNHLNIEGSISGNTTILGGAGKDHVNLKTGNHSLSLSQLTDVDVINLNGTGKNTLKDVNVANVAKNQNLYIQGGSDDTVDIGHSGPIKKYGESPRDPSPWEVTSTEKVDGHTYDVWTHDNGNGGVSTVYIEQGINVI</sequence>
<dbReference type="Gene3D" id="2.160.20.160">
    <property type="match status" value="1"/>
</dbReference>
<dbReference type="RefSeq" id="WP_064617211.1">
    <property type="nucleotide sequence ID" value="NZ_LXHE01000002.1"/>
</dbReference>
<comment type="caution">
    <text evidence="3">The sequence shown here is derived from an EMBL/GenBank/DDBJ whole genome shotgun (WGS) entry which is preliminary data.</text>
</comment>
<dbReference type="InterPro" id="IPR014755">
    <property type="entry name" value="Cu-Rt/internalin_Ig-like"/>
</dbReference>
<organism evidence="3 4">
    <name type="scientific">Moraxella catarrhalis</name>
    <name type="common">Branhamella catarrhalis</name>
    <dbReference type="NCBI Taxonomy" id="480"/>
    <lineage>
        <taxon>Bacteria</taxon>
        <taxon>Pseudomonadati</taxon>
        <taxon>Pseudomonadota</taxon>
        <taxon>Gammaproteobacteria</taxon>
        <taxon>Moraxellales</taxon>
        <taxon>Moraxellaceae</taxon>
        <taxon>Moraxella</taxon>
    </lineage>
</organism>
<protein>
    <submittedName>
        <fullName evidence="3">Uncharacterized protein</fullName>
    </submittedName>
</protein>
<accession>A0A7Z0UZJ9</accession>
<name>A0A7Z0UZJ9_MORCA</name>
<evidence type="ECO:0000313" key="3">
    <source>
        <dbReference type="EMBL" id="OAV01707.1"/>
    </source>
</evidence>
<proteinExistence type="predicted"/>
<dbReference type="InterPro" id="IPR028059">
    <property type="entry name" value="SWM_rpt"/>
</dbReference>
<dbReference type="AlphaFoldDB" id="A0A7Z0UZJ9"/>